<proteinExistence type="predicted"/>
<dbReference type="Proteomes" id="UP001155241">
    <property type="component" value="Unassembled WGS sequence"/>
</dbReference>
<organism evidence="2 3">
    <name type="scientific">Aeoliella straminimaris</name>
    <dbReference type="NCBI Taxonomy" id="2954799"/>
    <lineage>
        <taxon>Bacteria</taxon>
        <taxon>Pseudomonadati</taxon>
        <taxon>Planctomycetota</taxon>
        <taxon>Planctomycetia</taxon>
        <taxon>Pirellulales</taxon>
        <taxon>Lacipirellulaceae</taxon>
        <taxon>Aeoliella</taxon>
    </lineage>
</organism>
<evidence type="ECO:0000256" key="1">
    <source>
        <dbReference type="SAM" id="MobiDB-lite"/>
    </source>
</evidence>
<dbReference type="EMBL" id="JAMXLR010000065">
    <property type="protein sequence ID" value="MCO6046096.1"/>
    <property type="molecule type" value="Genomic_DNA"/>
</dbReference>
<accession>A0A9X2FIK4</accession>
<feature type="region of interest" description="Disordered" evidence="1">
    <location>
        <begin position="1016"/>
        <end position="1041"/>
    </location>
</feature>
<evidence type="ECO:0000313" key="2">
    <source>
        <dbReference type="EMBL" id="MCO6046096.1"/>
    </source>
</evidence>
<protein>
    <recommendedName>
        <fullName evidence="4">OstA-like protein</fullName>
    </recommendedName>
</protein>
<reference evidence="2" key="1">
    <citation type="submission" date="2022-06" db="EMBL/GenBank/DDBJ databases">
        <title>Aeoliella straminimaris, a novel planctomycete from sediments.</title>
        <authorList>
            <person name="Vitorino I.R."/>
            <person name="Lage O.M."/>
        </authorList>
    </citation>
    <scope>NUCLEOTIDE SEQUENCE</scope>
    <source>
        <strain evidence="2">ICT_H6.2</strain>
    </source>
</reference>
<dbReference type="AlphaFoldDB" id="A0A9X2FIK4"/>
<dbReference type="RefSeq" id="WP_252854207.1">
    <property type="nucleotide sequence ID" value="NZ_JAMXLR010000065.1"/>
</dbReference>
<sequence length="1041" mass="113337">MIPRLLRSAAAFASLVVAYLVYVNTVAPIVEPSVKRSQKTVTPVDVEGSYQAFSRYGDLLASYFPEGHWTLSDPLPMVVLRDRMMLVLKGYRNNDDGSMDLDECAALLLPSDWEFGSPAPRDAVIIEAPGGAHLKFDDDFNPASGKIGKIVGGRFPGVITIRSDMETPGPADDLLIKTRDLVIADEGLVRTDALVEARLGPHHGSGRKLAIRLNRDLHKKQGLSINGVKSLTIQEDVNFVFDAGETDLFGQEKAQDKLAMRTVYPSPRPIRLTSATTPMAESNLVEVKCGGRFFFDMLNYVATLDNTVVVTRQRLDGPYDQLDCHELSVKFSPVDKDGVPIESDDPNVARRQREAVGSMKPILVTATGHPVKAQSDVENAELRANRVRINLYSRRITLDDSSEVMLRYGSSEGLAPLIEYQMPEESSPRAVGELSMAGPGRLRAVPDATRPDRIIDISWQAAADTRFPVQLTRRDGQPVLVLSGQPVVDAHRLGKITSARMEVELREVPADGPDGPAFEVSKSKHKLAIVPERLMASGDVVFASPKLSGRTHLLEGNFEPWQSASPGQVSEASNGMRLDGSNDKPAGKRYDLWANQINLDLALAGKSAEPTNVMCDGSVVFRELDAKPGEEPLVVRGQRMSVRDVDTDAKITVTGRRDPQLGGPGTATITARGMTLAAERLDADQSTGRFWSNGPGMATMNVDGELFGQLSGTTTPVTLTWQTGLDAAGQRIVASGRALVESQHGWVQADQLVALLTKPLSVGRDAADGKVELARVSLEGNVVGDYRGQDDQGQISHENFQVEQIAYDHLTGNIQGRGPGVLRSVRLSTGSLGFADLAGAPGHRPHPEQPSKKEEPHLQYARLDFNDGISGNVNQRIVRFHGRVRGVYGPVDDWKDELPLYAPGRLPSDTVTLSCETLEVNEDPLARPAKKNKLGPLEVRALTNVDIEGRSAKSGVFQAQAMMASYSQAKDLFVLEGDGRQDAMIRTRDYQGREGKGGGQRLEYYRTSGEFNGINVSPIELQQTTPRSAQPTRSPRNGPIR</sequence>
<evidence type="ECO:0008006" key="4">
    <source>
        <dbReference type="Google" id="ProtNLM"/>
    </source>
</evidence>
<feature type="compositionally biased region" description="Polar residues" evidence="1">
    <location>
        <begin position="1020"/>
        <end position="1035"/>
    </location>
</feature>
<comment type="caution">
    <text evidence="2">The sequence shown here is derived from an EMBL/GenBank/DDBJ whole genome shotgun (WGS) entry which is preliminary data.</text>
</comment>
<gene>
    <name evidence="2" type="ORF">NG895_19525</name>
</gene>
<evidence type="ECO:0000313" key="3">
    <source>
        <dbReference type="Proteomes" id="UP001155241"/>
    </source>
</evidence>
<name>A0A9X2FIK4_9BACT</name>
<keyword evidence="3" id="KW-1185">Reference proteome</keyword>